<dbReference type="Proteomes" id="UP000317747">
    <property type="component" value="Unassembled WGS sequence"/>
</dbReference>
<dbReference type="EMBL" id="VHJA01000042">
    <property type="protein sequence ID" value="TPV45355.1"/>
    <property type="molecule type" value="Genomic_DNA"/>
</dbReference>
<evidence type="ECO:0000313" key="1">
    <source>
        <dbReference type="EMBL" id="TPV45355.1"/>
    </source>
</evidence>
<dbReference type="OrthoDB" id="9181457at2"/>
<reference evidence="1 2" key="1">
    <citation type="submission" date="2019-06" db="EMBL/GenBank/DDBJ databases">
        <title>Taxogenomics and systematics of the genus Pantoea.</title>
        <authorList>
            <person name="Tambong J.T."/>
        </authorList>
    </citation>
    <scope>NUCLEOTIDE SEQUENCE [LARGE SCALE GENOMIC DNA]</scope>
    <source>
        <strain evidence="1 2">LMG 24200</strain>
    </source>
</reference>
<comment type="caution">
    <text evidence="1">The sequence shown here is derived from an EMBL/GenBank/DDBJ whole genome shotgun (WGS) entry which is preliminary data.</text>
</comment>
<name>A0A506QIS8_9GAMM</name>
<keyword evidence="2" id="KW-1185">Reference proteome</keyword>
<gene>
    <name evidence="1" type="ORF">FJW01_05730</name>
</gene>
<dbReference type="AlphaFoldDB" id="A0A506QIS8"/>
<evidence type="ECO:0000313" key="2">
    <source>
        <dbReference type="Proteomes" id="UP000317747"/>
    </source>
</evidence>
<protein>
    <submittedName>
        <fullName evidence="1">Uncharacterized protein</fullName>
    </submittedName>
</protein>
<dbReference type="RefSeq" id="WP_128085935.1">
    <property type="nucleotide sequence ID" value="NZ_CP071407.1"/>
</dbReference>
<sequence>MQLQVLNPFCTPCPAKMPDGFLPECYRIAEAPPEADRVNRLYPGLYEDDQFGFIDAPCKAGALTAFAHSPRLTRHVSDYFRSNPIFENWRHLMPEPTPAALERYQETYNVLNLSNVDTLIKQYGAIPPEGQVLFHGGQFADLPWQYTSQRPLATSFCPGAAIANGWHLGKAFEAGYIDLVMLTVTQPKSRAYFFSHEDNEEGFSRKGHEREVLFETGAEITISERILIREDFPVGMGWQSKIVPSYLLIATIS</sequence>
<accession>A0A506QIS8</accession>
<proteinExistence type="predicted"/>
<organism evidence="1 2">
    <name type="scientific">Pantoea deleyi</name>
    <dbReference type="NCBI Taxonomy" id="470932"/>
    <lineage>
        <taxon>Bacteria</taxon>
        <taxon>Pseudomonadati</taxon>
        <taxon>Pseudomonadota</taxon>
        <taxon>Gammaproteobacteria</taxon>
        <taxon>Enterobacterales</taxon>
        <taxon>Erwiniaceae</taxon>
        <taxon>Pantoea</taxon>
    </lineage>
</organism>